<keyword evidence="1" id="KW-0343">GTPase activation</keyword>
<dbReference type="SUPFAM" id="SSF57863">
    <property type="entry name" value="ArfGap/RecO-like zinc finger"/>
    <property type="match status" value="1"/>
</dbReference>
<feature type="compositionally biased region" description="Basic and acidic residues" evidence="7">
    <location>
        <begin position="443"/>
        <end position="454"/>
    </location>
</feature>
<feature type="region of interest" description="Disordered" evidence="7">
    <location>
        <begin position="438"/>
        <end position="461"/>
    </location>
</feature>
<name>A0A507E049_9FUNG</name>
<dbReference type="GO" id="GO:0000139">
    <property type="term" value="C:Golgi membrane"/>
    <property type="evidence" value="ECO:0007669"/>
    <property type="project" value="GOC"/>
</dbReference>
<comment type="caution">
    <text evidence="9">The sequence shown here is derived from an EMBL/GenBank/DDBJ whole genome shotgun (WGS) entry which is preliminary data.</text>
</comment>
<dbReference type="PROSITE" id="PS50115">
    <property type="entry name" value="ARFGAP"/>
    <property type="match status" value="1"/>
</dbReference>
<evidence type="ECO:0000256" key="5">
    <source>
        <dbReference type="PROSITE-ProRule" id="PRU00288"/>
    </source>
</evidence>
<feature type="region of interest" description="Disordered" evidence="7">
    <location>
        <begin position="365"/>
        <end position="396"/>
    </location>
</feature>
<dbReference type="STRING" id="109895.A0A507E049"/>
<evidence type="ECO:0000313" key="9">
    <source>
        <dbReference type="EMBL" id="TPX57176.1"/>
    </source>
</evidence>
<dbReference type="CDD" id="cd08831">
    <property type="entry name" value="ArfGap_ArfGap2_3_like"/>
    <property type="match status" value="1"/>
</dbReference>
<accession>A0A507E049</accession>
<dbReference type="PRINTS" id="PR00405">
    <property type="entry name" value="REVINTRACTNG"/>
</dbReference>
<dbReference type="AlphaFoldDB" id="A0A507E049"/>
<reference evidence="9 10" key="1">
    <citation type="journal article" date="2019" name="Sci. Rep.">
        <title>Comparative genomics of chytrid fungi reveal insights into the obligate biotrophic and pathogenic lifestyle of Synchytrium endobioticum.</title>
        <authorList>
            <person name="van de Vossenberg B.T.L.H."/>
            <person name="Warris S."/>
            <person name="Nguyen H.D.T."/>
            <person name="van Gent-Pelzer M.P.E."/>
            <person name="Joly D.L."/>
            <person name="van de Geest H.C."/>
            <person name="Bonants P.J.M."/>
            <person name="Smith D.S."/>
            <person name="Levesque C.A."/>
            <person name="van der Lee T.A.J."/>
        </authorList>
    </citation>
    <scope>NUCLEOTIDE SEQUENCE [LARGE SCALE GENOMIC DNA]</scope>
    <source>
        <strain evidence="9 10">CBS 809.83</strain>
    </source>
</reference>
<dbReference type="Proteomes" id="UP000318582">
    <property type="component" value="Unassembled WGS sequence"/>
</dbReference>
<keyword evidence="6" id="KW-0175">Coiled coil</keyword>
<evidence type="ECO:0000313" key="10">
    <source>
        <dbReference type="Proteomes" id="UP000318582"/>
    </source>
</evidence>
<evidence type="ECO:0000256" key="2">
    <source>
        <dbReference type="ARBA" id="ARBA00022723"/>
    </source>
</evidence>
<feature type="compositionally biased region" description="Low complexity" evidence="7">
    <location>
        <begin position="165"/>
        <end position="178"/>
    </location>
</feature>
<evidence type="ECO:0000256" key="7">
    <source>
        <dbReference type="SAM" id="MobiDB-lite"/>
    </source>
</evidence>
<evidence type="ECO:0000256" key="6">
    <source>
        <dbReference type="SAM" id="Coils"/>
    </source>
</evidence>
<feature type="region of interest" description="Disordered" evidence="7">
    <location>
        <begin position="135"/>
        <end position="206"/>
    </location>
</feature>
<proteinExistence type="predicted"/>
<dbReference type="SMART" id="SM00105">
    <property type="entry name" value="ArfGap"/>
    <property type="match status" value="1"/>
</dbReference>
<evidence type="ECO:0000256" key="3">
    <source>
        <dbReference type="ARBA" id="ARBA00022771"/>
    </source>
</evidence>
<dbReference type="FunFam" id="1.10.220.150:FF:000004">
    <property type="entry name" value="Putative ADP-ribosylation factor GTPase-activating protein 2"/>
    <property type="match status" value="1"/>
</dbReference>
<dbReference type="GO" id="GO:0008270">
    <property type="term" value="F:zinc ion binding"/>
    <property type="evidence" value="ECO:0007669"/>
    <property type="project" value="UniProtKB-KW"/>
</dbReference>
<keyword evidence="10" id="KW-1185">Reference proteome</keyword>
<feature type="coiled-coil region" evidence="6">
    <location>
        <begin position="280"/>
        <end position="311"/>
    </location>
</feature>
<dbReference type="InterPro" id="IPR037278">
    <property type="entry name" value="ARFGAP/RecO"/>
</dbReference>
<dbReference type="Gene3D" id="1.10.220.150">
    <property type="entry name" value="Arf GTPase activating protein"/>
    <property type="match status" value="1"/>
</dbReference>
<keyword evidence="4" id="KW-0862">Zinc</keyword>
<feature type="compositionally biased region" description="Pro residues" evidence="7">
    <location>
        <begin position="179"/>
        <end position="199"/>
    </location>
</feature>
<dbReference type="Pfam" id="PF01412">
    <property type="entry name" value="ArfGap"/>
    <property type="match status" value="1"/>
</dbReference>
<dbReference type="EMBL" id="QEAQ01000057">
    <property type="protein sequence ID" value="TPX57176.1"/>
    <property type="molecule type" value="Genomic_DNA"/>
</dbReference>
<dbReference type="InterPro" id="IPR038508">
    <property type="entry name" value="ArfGAP_dom_sf"/>
</dbReference>
<keyword evidence="2" id="KW-0479">Metal-binding</keyword>
<protein>
    <recommendedName>
        <fullName evidence="8">Arf-GAP domain-containing protein</fullName>
    </recommendedName>
</protein>
<gene>
    <name evidence="9" type="ORF">PhCBS80983_g04044</name>
</gene>
<evidence type="ECO:0000259" key="8">
    <source>
        <dbReference type="PROSITE" id="PS50115"/>
    </source>
</evidence>
<keyword evidence="3 5" id="KW-0863">Zinc-finger</keyword>
<dbReference type="InterPro" id="IPR001164">
    <property type="entry name" value="ArfGAP_dom"/>
</dbReference>
<sequence>MAAEVSTAEIAEIFKKLKAKRENKVCFDCNAKNPTWSSVTFGVYLCYDCSSVHRNMGVHVTFVRSTSLDQWNLDQLRTMKVGGNANAAEFFRQNGAGNLNEAKARYTTRAAGLYKERLKKLVDEDARRYPNRVVVEGADGGETSTTASKGNDFFSDWDDVSTGIPQQQQQTPTSTTYQPPAPAAKPEPVPTPVPTPTPTPARAAPPMISSETAAAASLSGGMADNASKLSSFGGSSSGSAFGSTSAPGGAAPLRANSGTNILRPTKKGLGAKKATKIVNFDEAERLAREEQERLKREEDEAIRRREEEERQRLAAPILSAAGNSVKSYSNTNPAATQKVSAEDAAMMERLGMGMGKMRVGGGFGGGFGATPTAPSAQRSGSNSSSSYGQDESGDATKRFGTAKAISSDQYFGRGTYDEAQSKEGRARLQNFSGRSGFGSAEYYGRDESGPDRGVNRTGDPNDPMAMLGESARDFAQKFVGQAADDLHTLKKIVATGGNKLGEVLQDMSSRY</sequence>
<organism evidence="9 10">
    <name type="scientific">Powellomyces hirtus</name>
    <dbReference type="NCBI Taxonomy" id="109895"/>
    <lineage>
        <taxon>Eukaryota</taxon>
        <taxon>Fungi</taxon>
        <taxon>Fungi incertae sedis</taxon>
        <taxon>Chytridiomycota</taxon>
        <taxon>Chytridiomycota incertae sedis</taxon>
        <taxon>Chytridiomycetes</taxon>
        <taxon>Spizellomycetales</taxon>
        <taxon>Powellomycetaceae</taxon>
        <taxon>Powellomyces</taxon>
    </lineage>
</organism>
<feature type="domain" description="Arf-GAP" evidence="8">
    <location>
        <begin position="11"/>
        <end position="128"/>
    </location>
</feature>
<evidence type="ECO:0000256" key="4">
    <source>
        <dbReference type="ARBA" id="ARBA00022833"/>
    </source>
</evidence>
<dbReference type="GO" id="GO:0048205">
    <property type="term" value="P:COPI coating of Golgi vesicle"/>
    <property type="evidence" value="ECO:0007669"/>
    <property type="project" value="TreeGrafter"/>
</dbReference>
<evidence type="ECO:0000256" key="1">
    <source>
        <dbReference type="ARBA" id="ARBA00022468"/>
    </source>
</evidence>
<feature type="compositionally biased region" description="Low complexity" evidence="7">
    <location>
        <begin position="375"/>
        <end position="390"/>
    </location>
</feature>
<feature type="compositionally biased region" description="Low complexity" evidence="7">
    <location>
        <begin position="230"/>
        <end position="252"/>
    </location>
</feature>
<feature type="region of interest" description="Disordered" evidence="7">
    <location>
        <begin position="230"/>
        <end position="265"/>
    </location>
</feature>
<dbReference type="PANTHER" id="PTHR45686:SF4">
    <property type="entry name" value="ADP-RIBOSYLATION FACTOR GTPASE ACTIVATING PROTEIN 3, ISOFORM H"/>
    <property type="match status" value="1"/>
</dbReference>
<dbReference type="GO" id="GO:0005096">
    <property type="term" value="F:GTPase activator activity"/>
    <property type="evidence" value="ECO:0007669"/>
    <property type="project" value="UniProtKB-KW"/>
</dbReference>
<dbReference type="PANTHER" id="PTHR45686">
    <property type="entry name" value="ADP-RIBOSYLATION FACTOR GTPASE ACTIVATING PROTEIN 3, ISOFORM H-RELATED"/>
    <property type="match status" value="1"/>
</dbReference>